<dbReference type="AlphaFoldDB" id="A0A218YY59"/>
<dbReference type="Proteomes" id="UP000242519">
    <property type="component" value="Unassembled WGS sequence"/>
</dbReference>
<name>A0A218YY59_9HELO</name>
<evidence type="ECO:0000313" key="3">
    <source>
        <dbReference type="Proteomes" id="UP000242519"/>
    </source>
</evidence>
<comment type="caution">
    <text evidence="2">The sequence shown here is derived from an EMBL/GenBank/DDBJ whole genome shotgun (WGS) entry which is preliminary data.</text>
</comment>
<evidence type="ECO:0000313" key="2">
    <source>
        <dbReference type="EMBL" id="OWP00588.1"/>
    </source>
</evidence>
<reference evidence="2 3" key="1">
    <citation type="submission" date="2017-04" db="EMBL/GenBank/DDBJ databases">
        <title>Draft genome sequence of Marssonina coronaria NL1: causal agent of apple blotch.</title>
        <authorList>
            <person name="Cheng Q."/>
        </authorList>
    </citation>
    <scope>NUCLEOTIDE SEQUENCE [LARGE SCALE GENOMIC DNA]</scope>
    <source>
        <strain evidence="2 3">NL1</strain>
    </source>
</reference>
<dbReference type="EMBL" id="MZNU01000317">
    <property type="protein sequence ID" value="OWP00588.1"/>
    <property type="molecule type" value="Genomic_DNA"/>
</dbReference>
<organism evidence="2 3">
    <name type="scientific">Diplocarpon coronariae</name>
    <dbReference type="NCBI Taxonomy" id="2795749"/>
    <lineage>
        <taxon>Eukaryota</taxon>
        <taxon>Fungi</taxon>
        <taxon>Dikarya</taxon>
        <taxon>Ascomycota</taxon>
        <taxon>Pezizomycotina</taxon>
        <taxon>Leotiomycetes</taxon>
        <taxon>Helotiales</taxon>
        <taxon>Drepanopezizaceae</taxon>
        <taxon>Diplocarpon</taxon>
    </lineage>
</organism>
<sequence length="153" mass="16335">MVRVPLVRITPWCLDSAAHLDGATPPAAASGLGARVSLSSDIRRNRGDLDLGVLEACDKNGLAPSESQVTCKTWHRQPYYSSVLAHSYLDDRQQPQARPLNRVWSDCASHPGHAPTGAASSSSATDEPSPHRGGCVTRWRGVSLPASLRATTL</sequence>
<feature type="region of interest" description="Disordered" evidence="1">
    <location>
        <begin position="106"/>
        <end position="136"/>
    </location>
</feature>
<protein>
    <submittedName>
        <fullName evidence="2">Linoleate diol synthase</fullName>
    </submittedName>
</protein>
<evidence type="ECO:0000256" key="1">
    <source>
        <dbReference type="SAM" id="MobiDB-lite"/>
    </source>
</evidence>
<accession>A0A218YY59</accession>
<keyword evidence="3" id="KW-1185">Reference proteome</keyword>
<dbReference type="InParanoid" id="A0A218YY59"/>
<gene>
    <name evidence="2" type="ORF">B2J93_6025</name>
</gene>
<proteinExistence type="predicted"/>